<evidence type="ECO:0000313" key="4">
    <source>
        <dbReference type="EMBL" id="CAG7818206.1"/>
    </source>
</evidence>
<dbReference type="Proteomes" id="UP000708208">
    <property type="component" value="Unassembled WGS sequence"/>
</dbReference>
<evidence type="ECO:0000256" key="1">
    <source>
        <dbReference type="ARBA" id="ARBA00023002"/>
    </source>
</evidence>
<gene>
    <name evidence="4" type="ORF">AFUS01_LOCUS28724</name>
</gene>
<dbReference type="EMBL" id="CAJVCH010414114">
    <property type="protein sequence ID" value="CAG7818206.1"/>
    <property type="molecule type" value="Genomic_DNA"/>
</dbReference>
<keyword evidence="1" id="KW-0560">Oxidoreductase</keyword>
<dbReference type="OrthoDB" id="440325at2759"/>
<dbReference type="PANTHER" id="PTHR43570:SF16">
    <property type="entry name" value="ALDEHYDE DEHYDROGENASE TYPE III, ISOFORM Q"/>
    <property type="match status" value="1"/>
</dbReference>
<protein>
    <recommendedName>
        <fullName evidence="3">Aldehyde dehydrogenase domain-containing protein</fullName>
    </recommendedName>
</protein>
<organism evidence="4 5">
    <name type="scientific">Allacma fusca</name>
    <dbReference type="NCBI Taxonomy" id="39272"/>
    <lineage>
        <taxon>Eukaryota</taxon>
        <taxon>Metazoa</taxon>
        <taxon>Ecdysozoa</taxon>
        <taxon>Arthropoda</taxon>
        <taxon>Hexapoda</taxon>
        <taxon>Collembola</taxon>
        <taxon>Symphypleona</taxon>
        <taxon>Sminthuridae</taxon>
        <taxon>Allacma</taxon>
    </lineage>
</organism>
<feature type="domain" description="Aldehyde dehydrogenase" evidence="3">
    <location>
        <begin position="47"/>
        <end position="113"/>
    </location>
</feature>
<dbReference type="Pfam" id="PF00171">
    <property type="entry name" value="Aldedh"/>
    <property type="match status" value="1"/>
</dbReference>
<keyword evidence="5" id="KW-1185">Reference proteome</keyword>
<dbReference type="GO" id="GO:0006081">
    <property type="term" value="P:aldehyde metabolic process"/>
    <property type="evidence" value="ECO:0007669"/>
    <property type="project" value="InterPro"/>
</dbReference>
<dbReference type="GO" id="GO:0004029">
    <property type="term" value="F:aldehyde dehydrogenase (NAD+) activity"/>
    <property type="evidence" value="ECO:0007669"/>
    <property type="project" value="TreeGrafter"/>
</dbReference>
<evidence type="ECO:0000256" key="2">
    <source>
        <dbReference type="SAM" id="Phobius"/>
    </source>
</evidence>
<reference evidence="4" key="1">
    <citation type="submission" date="2021-06" db="EMBL/GenBank/DDBJ databases">
        <authorList>
            <person name="Hodson N. C."/>
            <person name="Mongue J. A."/>
            <person name="Jaron S. K."/>
        </authorList>
    </citation>
    <scope>NUCLEOTIDE SEQUENCE</scope>
</reference>
<dbReference type="AlphaFoldDB" id="A0A8J2KHR2"/>
<dbReference type="GO" id="GO:0005737">
    <property type="term" value="C:cytoplasm"/>
    <property type="evidence" value="ECO:0007669"/>
    <property type="project" value="TreeGrafter"/>
</dbReference>
<feature type="transmembrane region" description="Helical" evidence="2">
    <location>
        <begin position="159"/>
        <end position="183"/>
    </location>
</feature>
<dbReference type="PANTHER" id="PTHR43570">
    <property type="entry name" value="ALDEHYDE DEHYDROGENASE"/>
    <property type="match status" value="1"/>
</dbReference>
<keyword evidence="2" id="KW-1133">Transmembrane helix</keyword>
<evidence type="ECO:0000313" key="5">
    <source>
        <dbReference type="Proteomes" id="UP000708208"/>
    </source>
</evidence>
<accession>A0A8J2KHR2</accession>
<dbReference type="InterPro" id="IPR015590">
    <property type="entry name" value="Aldehyde_DH_dom"/>
</dbReference>
<keyword evidence="2" id="KW-0812">Transmembrane</keyword>
<proteinExistence type="predicted"/>
<comment type="caution">
    <text evidence="4">The sequence shown here is derived from an EMBL/GenBank/DDBJ whole genome shotgun (WGS) entry which is preliminary data.</text>
</comment>
<sequence>MPLGIILHYEILLTFSKTRPSLFLSTTYSIQCISAMNDTTSISMPKPLSMYFFSNDRSVIRKLIETTSSGNICVNDVLWQSVWLGLPFGGVGDSGMGSYRGKATFDTFSHKRSILDASMGHFNEKTFQPRYPPGTNKKLKYFSYTISMFEDCSVPCGRIAFPILLFIFTNYIILPLTSLFGLIKE</sequence>
<keyword evidence="2" id="KW-0472">Membrane</keyword>
<name>A0A8J2KHR2_9HEXA</name>
<dbReference type="InterPro" id="IPR012394">
    <property type="entry name" value="Aldehyde_DH_NAD(P)"/>
</dbReference>
<evidence type="ECO:0000259" key="3">
    <source>
        <dbReference type="Pfam" id="PF00171"/>
    </source>
</evidence>